<name>A0ABV9LY86_9ALTE</name>
<evidence type="ECO:0000313" key="1">
    <source>
        <dbReference type="EMBL" id="MFC4701532.1"/>
    </source>
</evidence>
<comment type="caution">
    <text evidence="1">The sequence shown here is derived from an EMBL/GenBank/DDBJ whole genome shotgun (WGS) entry which is preliminary data.</text>
</comment>
<protein>
    <submittedName>
        <fullName evidence="1">Uncharacterized protein</fullName>
    </submittedName>
</protein>
<reference evidence="2" key="1">
    <citation type="journal article" date="2019" name="Int. J. Syst. Evol. Microbiol.">
        <title>The Global Catalogue of Microorganisms (GCM) 10K type strain sequencing project: providing services to taxonomists for standard genome sequencing and annotation.</title>
        <authorList>
            <consortium name="The Broad Institute Genomics Platform"/>
            <consortium name="The Broad Institute Genome Sequencing Center for Infectious Disease"/>
            <person name="Wu L."/>
            <person name="Ma J."/>
        </authorList>
    </citation>
    <scope>NUCLEOTIDE SEQUENCE [LARGE SCALE GENOMIC DNA]</scope>
    <source>
        <strain evidence="2">KACC 12507</strain>
    </source>
</reference>
<evidence type="ECO:0000313" key="2">
    <source>
        <dbReference type="Proteomes" id="UP001595897"/>
    </source>
</evidence>
<proteinExistence type="predicted"/>
<keyword evidence="2" id="KW-1185">Reference proteome</keyword>
<dbReference type="Proteomes" id="UP001595897">
    <property type="component" value="Unassembled WGS sequence"/>
</dbReference>
<gene>
    <name evidence="1" type="ORF">ACFO4O_15330</name>
</gene>
<sequence>MKVKFLVAYDYDCGGIWRVIDADGKTQIVEKYPELIIVDEKPHWMSEERLADLTKNAINIENSDDTFFKSVVSQRSIDNDS</sequence>
<accession>A0ABV9LY86</accession>
<organism evidence="1 2">
    <name type="scientific">Glaciecola siphonariae</name>
    <dbReference type="NCBI Taxonomy" id="521012"/>
    <lineage>
        <taxon>Bacteria</taxon>
        <taxon>Pseudomonadati</taxon>
        <taxon>Pseudomonadota</taxon>
        <taxon>Gammaproteobacteria</taxon>
        <taxon>Alteromonadales</taxon>
        <taxon>Alteromonadaceae</taxon>
        <taxon>Glaciecola</taxon>
    </lineage>
</organism>
<dbReference type="EMBL" id="JBHSGU010000017">
    <property type="protein sequence ID" value="MFC4701532.1"/>
    <property type="molecule type" value="Genomic_DNA"/>
</dbReference>
<dbReference type="RefSeq" id="WP_382410102.1">
    <property type="nucleotide sequence ID" value="NZ_JBHSGU010000017.1"/>
</dbReference>